<protein>
    <submittedName>
        <fullName evidence="1">Uncharacterized protein YecE (DUF72 family)</fullName>
    </submittedName>
</protein>
<comment type="caution">
    <text evidence="1">The sequence shown here is derived from an EMBL/GenBank/DDBJ whole genome shotgun (WGS) entry which is preliminary data.</text>
</comment>
<reference evidence="1 2" key="1">
    <citation type="submission" date="2019-03" db="EMBL/GenBank/DDBJ databases">
        <title>Genomic Encyclopedia of Type Strains, Phase IV (KMG-IV): sequencing the most valuable type-strain genomes for metagenomic binning, comparative biology and taxonomic classification.</title>
        <authorList>
            <person name="Goeker M."/>
        </authorList>
    </citation>
    <scope>NUCLEOTIDE SEQUENCE [LARGE SCALE GENOMIC DNA]</scope>
    <source>
        <strain evidence="1 2">DSM 25082</strain>
    </source>
</reference>
<dbReference type="Gene3D" id="3.20.20.410">
    <property type="entry name" value="Protein of unknown function UPF0759"/>
    <property type="match status" value="1"/>
</dbReference>
<dbReference type="Proteomes" id="UP000295357">
    <property type="component" value="Unassembled WGS sequence"/>
</dbReference>
<dbReference type="PANTHER" id="PTHR30348:SF14">
    <property type="entry name" value="BLR8050 PROTEIN"/>
    <property type="match status" value="1"/>
</dbReference>
<evidence type="ECO:0000313" key="2">
    <source>
        <dbReference type="Proteomes" id="UP000295357"/>
    </source>
</evidence>
<dbReference type="SUPFAM" id="SSF117396">
    <property type="entry name" value="TM1631-like"/>
    <property type="match status" value="1"/>
</dbReference>
<accession>A0A4V3CJ35</accession>
<dbReference type="InterPro" id="IPR036520">
    <property type="entry name" value="UPF0759_sf"/>
</dbReference>
<keyword evidence="2" id="KW-1185">Reference proteome</keyword>
<proteinExistence type="predicted"/>
<evidence type="ECO:0000313" key="1">
    <source>
        <dbReference type="EMBL" id="TDP07958.1"/>
    </source>
</evidence>
<name>A0A4V3CJ35_9BURK</name>
<sequence length="355" mass="38713">MQDALFPEELLTPAVSPMAATAPPASAGLKVRPQPVDEAQRALAAALPREIHLGGSSWSYPGWAGLVWDKAYAESLLSRHGLATYALQPLHRGVSLDRGFYRPLSASQYERYAAQVQADFRFTVKAPSLVSDALVRAEGSGRGQQLNPVFLNPELALQEFVQPALEGLGPKIGALVFQLSPLTPQMLARMPEQLERLRSLLRALPDLRSATPEGVIAVEVRDPEWLTPDFAAVLRECGATYCLGLHPKLPPLAQQLPLLRALWPGPLVCRWNLNRLHGPYGYEDAGRKYGAFDRMLDPDPETREALARVIRGTAGAGHKAYISISNHAEGCAPLSVRALAQALVQPLVQDRAPKR</sequence>
<dbReference type="RefSeq" id="WP_133604237.1">
    <property type="nucleotide sequence ID" value="NZ_JAUFPJ010000007.1"/>
</dbReference>
<gene>
    <name evidence="1" type="ORF">DFR39_106224</name>
</gene>
<dbReference type="EMBL" id="SNXE01000006">
    <property type="protein sequence ID" value="TDP07958.1"/>
    <property type="molecule type" value="Genomic_DNA"/>
</dbReference>
<dbReference type="AlphaFoldDB" id="A0A4V3CJ35"/>
<dbReference type="OrthoDB" id="9780310at2"/>
<dbReference type="PANTHER" id="PTHR30348">
    <property type="entry name" value="UNCHARACTERIZED PROTEIN YECE"/>
    <property type="match status" value="1"/>
</dbReference>
<dbReference type="Pfam" id="PF01904">
    <property type="entry name" value="DUF72"/>
    <property type="match status" value="1"/>
</dbReference>
<dbReference type="InterPro" id="IPR002763">
    <property type="entry name" value="DUF72"/>
</dbReference>
<organism evidence="1 2">
    <name type="scientific">Roseateles asaccharophilus</name>
    <dbReference type="NCBI Taxonomy" id="582607"/>
    <lineage>
        <taxon>Bacteria</taxon>
        <taxon>Pseudomonadati</taxon>
        <taxon>Pseudomonadota</taxon>
        <taxon>Betaproteobacteria</taxon>
        <taxon>Burkholderiales</taxon>
        <taxon>Sphaerotilaceae</taxon>
        <taxon>Roseateles</taxon>
    </lineage>
</organism>